<evidence type="ECO:0000256" key="4">
    <source>
        <dbReference type="PIRSR" id="PIRSR000303-1"/>
    </source>
</evidence>
<dbReference type="GO" id="GO:0006979">
    <property type="term" value="P:response to oxidative stress"/>
    <property type="evidence" value="ECO:0007669"/>
    <property type="project" value="InterPro"/>
</dbReference>
<feature type="active site" evidence="4">
    <location>
        <position position="35"/>
    </location>
</feature>
<sequence length="156" mass="17752">MSIYNFKVPALESGQIDFSEYKGKKILIVNTASECGYTSQYKQLEELYKEFKDELVIVGFPANNFGGQEPGTNDEIAAFCEKNYGVSFPMAQKVSVKGSDQHELFKWLTSEENPDFTGDIKWNFEKFLIDEEGKLVHRYRSGAEPLGEEILNALEK</sequence>
<dbReference type="InterPro" id="IPR036249">
    <property type="entry name" value="Thioredoxin-like_sf"/>
</dbReference>
<keyword evidence="3 5" id="KW-0560">Oxidoreductase</keyword>
<name>A0A7K3WNV6_9FLAO</name>
<dbReference type="InterPro" id="IPR013766">
    <property type="entry name" value="Thioredoxin_domain"/>
</dbReference>
<evidence type="ECO:0000256" key="1">
    <source>
        <dbReference type="ARBA" id="ARBA00006926"/>
    </source>
</evidence>
<dbReference type="PROSITE" id="PS51352">
    <property type="entry name" value="THIOREDOXIN_2"/>
    <property type="match status" value="1"/>
</dbReference>
<reference evidence="7 8" key="1">
    <citation type="submission" date="2020-02" db="EMBL/GenBank/DDBJ databases">
        <title>Out from the shadows clarifying the taxonomy of the family Cryomorphaceae and related taxa by utilizing the GTDB taxonomic framework.</title>
        <authorList>
            <person name="Bowman J.P."/>
        </authorList>
    </citation>
    <scope>NUCLEOTIDE SEQUENCE [LARGE SCALE GENOMIC DNA]</scope>
    <source>
        <strain evidence="7 8">QSSC 1-22</strain>
    </source>
</reference>
<evidence type="ECO:0000256" key="3">
    <source>
        <dbReference type="ARBA" id="ARBA00023002"/>
    </source>
</evidence>
<dbReference type="CDD" id="cd00340">
    <property type="entry name" value="GSH_Peroxidase"/>
    <property type="match status" value="1"/>
</dbReference>
<protein>
    <recommendedName>
        <fullName evidence="5">Glutathione peroxidase</fullName>
    </recommendedName>
</protein>
<dbReference type="InterPro" id="IPR000889">
    <property type="entry name" value="Glutathione_peroxidase"/>
</dbReference>
<comment type="caution">
    <text evidence="7">The sequence shown here is derived from an EMBL/GenBank/DDBJ whole genome shotgun (WGS) entry which is preliminary data.</text>
</comment>
<dbReference type="GO" id="GO:0004601">
    <property type="term" value="F:peroxidase activity"/>
    <property type="evidence" value="ECO:0007669"/>
    <property type="project" value="UniProtKB-KW"/>
</dbReference>
<keyword evidence="8" id="KW-1185">Reference proteome</keyword>
<dbReference type="PROSITE" id="PS00460">
    <property type="entry name" value="GLUTATHIONE_PEROXID_1"/>
    <property type="match status" value="1"/>
</dbReference>
<evidence type="ECO:0000259" key="6">
    <source>
        <dbReference type="PROSITE" id="PS51352"/>
    </source>
</evidence>
<comment type="similarity">
    <text evidence="1 5">Belongs to the glutathione peroxidase family.</text>
</comment>
<dbReference type="FunFam" id="3.40.30.10:FF:000010">
    <property type="entry name" value="Glutathione peroxidase"/>
    <property type="match status" value="1"/>
</dbReference>
<dbReference type="AlphaFoldDB" id="A0A7K3WNV6"/>
<dbReference type="Pfam" id="PF00255">
    <property type="entry name" value="GSHPx"/>
    <property type="match status" value="1"/>
</dbReference>
<dbReference type="PRINTS" id="PR01011">
    <property type="entry name" value="GLUTPROXDASE"/>
</dbReference>
<dbReference type="EMBL" id="JAAGVY010000002">
    <property type="protein sequence ID" value="NEN22395.1"/>
    <property type="molecule type" value="Genomic_DNA"/>
</dbReference>
<accession>A0A7K3WNV6</accession>
<proteinExistence type="inferred from homology"/>
<dbReference type="PANTHER" id="PTHR11592">
    <property type="entry name" value="GLUTATHIONE PEROXIDASE"/>
    <property type="match status" value="1"/>
</dbReference>
<dbReference type="PIRSF" id="PIRSF000303">
    <property type="entry name" value="Glutathion_perox"/>
    <property type="match status" value="1"/>
</dbReference>
<dbReference type="PROSITE" id="PS51355">
    <property type="entry name" value="GLUTATHIONE_PEROXID_3"/>
    <property type="match status" value="1"/>
</dbReference>
<feature type="domain" description="Thioredoxin" evidence="6">
    <location>
        <begin position="1"/>
        <end position="156"/>
    </location>
</feature>
<evidence type="ECO:0000256" key="2">
    <source>
        <dbReference type="ARBA" id="ARBA00022559"/>
    </source>
</evidence>
<dbReference type="PANTHER" id="PTHR11592:SF134">
    <property type="entry name" value="PHOSPHOLIPID HYDROPEROXIDE GLUTATHIONE PEROXIDASE"/>
    <property type="match status" value="1"/>
</dbReference>
<dbReference type="InterPro" id="IPR029759">
    <property type="entry name" value="GPX_AS"/>
</dbReference>
<organism evidence="7 8">
    <name type="scientific">Cryomorpha ignava</name>
    <dbReference type="NCBI Taxonomy" id="101383"/>
    <lineage>
        <taxon>Bacteria</taxon>
        <taxon>Pseudomonadati</taxon>
        <taxon>Bacteroidota</taxon>
        <taxon>Flavobacteriia</taxon>
        <taxon>Flavobacteriales</taxon>
        <taxon>Cryomorphaceae</taxon>
        <taxon>Cryomorpha</taxon>
    </lineage>
</organism>
<dbReference type="Proteomes" id="UP000486602">
    <property type="component" value="Unassembled WGS sequence"/>
</dbReference>
<evidence type="ECO:0000256" key="5">
    <source>
        <dbReference type="RuleBase" id="RU000499"/>
    </source>
</evidence>
<keyword evidence="2 5" id="KW-0575">Peroxidase</keyword>
<gene>
    <name evidence="7" type="ORF">G3O08_02620</name>
</gene>
<dbReference type="Gene3D" id="3.40.30.10">
    <property type="entry name" value="Glutaredoxin"/>
    <property type="match status" value="1"/>
</dbReference>
<evidence type="ECO:0000313" key="8">
    <source>
        <dbReference type="Proteomes" id="UP000486602"/>
    </source>
</evidence>
<dbReference type="SUPFAM" id="SSF52833">
    <property type="entry name" value="Thioredoxin-like"/>
    <property type="match status" value="1"/>
</dbReference>
<evidence type="ECO:0000313" key="7">
    <source>
        <dbReference type="EMBL" id="NEN22395.1"/>
    </source>
</evidence>